<dbReference type="GO" id="GO:0032259">
    <property type="term" value="P:methylation"/>
    <property type="evidence" value="ECO:0007669"/>
    <property type="project" value="UniProtKB-KW"/>
</dbReference>
<dbReference type="EMBL" id="BX548174">
    <property type="protein sequence ID" value="CAE18627.1"/>
    <property type="molecule type" value="Genomic_DNA"/>
</dbReference>
<dbReference type="Proteomes" id="UP000001026">
    <property type="component" value="Chromosome"/>
</dbReference>
<keyword evidence="3" id="KW-0489">Methyltransferase</keyword>
<gene>
    <name evidence="3" type="primary">chlM</name>
    <name evidence="3" type="ordered locus">PMM0168</name>
</gene>
<dbReference type="PROSITE" id="PS51556">
    <property type="entry name" value="SAM_MT_MG_PIX"/>
    <property type="match status" value="1"/>
</dbReference>
<evidence type="ECO:0000259" key="2">
    <source>
        <dbReference type="Pfam" id="PF07109"/>
    </source>
</evidence>
<evidence type="ECO:0000313" key="3">
    <source>
        <dbReference type="EMBL" id="CAE18627.1"/>
    </source>
</evidence>
<dbReference type="AlphaFoldDB" id="Q7V3B4"/>
<sequence>MTFNKNLEKSEVREYFNGTGFDRWRKIYSKSEEINTVQKNIRKGHQKTVDDVVSYVKNYPELTTKTFCDAGCGVGSLAIPLLRLGIKDLQVSDISSEMINETKKRINELGLSQRKIKFLTSDLEQLKGLFDVVICLDVFIHYPQPVAEEMVRHLCDLSKEKLIVSFAPYTPILAVLKNIGKLFPGPSKTTRAYTLREKGIINAANEKGFIVVQKKLNQAPFYFSKLIEFNKVK</sequence>
<proteinExistence type="predicted"/>
<protein>
    <recommendedName>
        <fullName evidence="1">Magnesium protoporphyrin IX methyltransferase</fullName>
        <ecNumber evidence="1">2.1.1.11</ecNumber>
    </recommendedName>
</protein>
<dbReference type="GO" id="GO:0015995">
    <property type="term" value="P:chlorophyll biosynthetic process"/>
    <property type="evidence" value="ECO:0007669"/>
    <property type="project" value="UniProtKB-UniRule"/>
</dbReference>
<dbReference type="eggNOG" id="COG2227">
    <property type="taxonomic scope" value="Bacteria"/>
</dbReference>
<keyword evidence="3" id="KW-0808">Transferase</keyword>
<evidence type="ECO:0000313" key="4">
    <source>
        <dbReference type="Proteomes" id="UP000001026"/>
    </source>
</evidence>
<dbReference type="KEGG" id="pmm:PMM0168"/>
<reference evidence="3 4" key="1">
    <citation type="journal article" date="2003" name="Nature">
        <title>Genome divergence in two Prochlorococcus ecotypes reflects oceanic niche differentiation.</title>
        <authorList>
            <person name="Rocap G."/>
            <person name="Larimer F.W."/>
            <person name="Lamerdin J.E."/>
            <person name="Malfatti S."/>
            <person name="Chain P."/>
            <person name="Ahlgren N.A."/>
            <person name="Arellano A."/>
            <person name="Coleman M."/>
            <person name="Hauser L."/>
            <person name="Hess W.R."/>
            <person name="Johnson Z.I."/>
            <person name="Land M.L."/>
            <person name="Lindell D."/>
            <person name="Post A.F."/>
            <person name="Regala W."/>
            <person name="Shah M."/>
            <person name="Shaw S.L."/>
            <person name="Steglich C."/>
            <person name="Sullivan M.B."/>
            <person name="Ting C.S."/>
            <person name="Tolonen A."/>
            <person name="Webb E.A."/>
            <person name="Zinser E.R."/>
            <person name="Chisholm S.W."/>
        </authorList>
    </citation>
    <scope>NUCLEOTIDE SEQUENCE [LARGE SCALE GENOMIC DNA]</scope>
    <source>
        <strain evidence="4">CCMP1986 / NIES-2087 / MED4</strain>
    </source>
</reference>
<dbReference type="Pfam" id="PF01209">
    <property type="entry name" value="Ubie_methyltran"/>
    <property type="match status" value="1"/>
</dbReference>
<organism evidence="3 4">
    <name type="scientific">Prochlorococcus marinus subsp. pastoris (strain CCMP1986 / NIES-2087 / MED4)</name>
    <dbReference type="NCBI Taxonomy" id="59919"/>
    <lineage>
        <taxon>Bacteria</taxon>
        <taxon>Bacillati</taxon>
        <taxon>Cyanobacteriota</taxon>
        <taxon>Cyanophyceae</taxon>
        <taxon>Synechococcales</taxon>
        <taxon>Prochlorococcaceae</taxon>
        <taxon>Prochlorococcus</taxon>
    </lineage>
</organism>
<dbReference type="InterPro" id="IPR010940">
    <property type="entry name" value="Mg_prot_MeTrfase_C"/>
</dbReference>
<accession>Q7V3B4</accession>
<dbReference type="HOGENOM" id="CLU_066342_1_0_3"/>
<dbReference type="InterPro" id="IPR010251">
    <property type="entry name" value="Mg_prot_MeTrfase"/>
</dbReference>
<dbReference type="SUPFAM" id="SSF53335">
    <property type="entry name" value="S-adenosyl-L-methionine-dependent methyltransferases"/>
    <property type="match status" value="1"/>
</dbReference>
<dbReference type="OrthoDB" id="9811589at2"/>
<dbReference type="GO" id="GO:0046406">
    <property type="term" value="F:magnesium protoporphyrin IX methyltransferase activity"/>
    <property type="evidence" value="ECO:0007669"/>
    <property type="project" value="UniProtKB-UniRule"/>
</dbReference>
<dbReference type="CDD" id="cd02440">
    <property type="entry name" value="AdoMet_MTases"/>
    <property type="match status" value="1"/>
</dbReference>
<dbReference type="EC" id="2.1.1.11" evidence="1"/>
<dbReference type="Gene3D" id="3.40.50.150">
    <property type="entry name" value="Vaccinia Virus protein VP39"/>
    <property type="match status" value="1"/>
</dbReference>
<feature type="domain" description="Magnesium-protoporphyrin IX methyltransferase C-terminal" evidence="2">
    <location>
        <begin position="135"/>
        <end position="230"/>
    </location>
</feature>
<name>Q7V3B4_PROMP</name>
<dbReference type="InterPro" id="IPR029063">
    <property type="entry name" value="SAM-dependent_MTases_sf"/>
</dbReference>
<dbReference type="NCBIfam" id="TIGR02021">
    <property type="entry name" value="BchM-ChlM"/>
    <property type="match status" value="1"/>
</dbReference>
<dbReference type="Pfam" id="PF07109">
    <property type="entry name" value="Mg-por_mtran_C"/>
    <property type="match status" value="1"/>
</dbReference>
<dbReference type="STRING" id="59919.PMM0168"/>
<evidence type="ECO:0000256" key="1">
    <source>
        <dbReference type="NCBIfam" id="TIGR02021"/>
    </source>
</evidence>
<dbReference type="RefSeq" id="WP_011131807.1">
    <property type="nucleotide sequence ID" value="NC_005072.1"/>
</dbReference>